<reference evidence="3 4" key="1">
    <citation type="journal article" date="2018" name="PLoS ONE">
        <title>The draft genome of Kipferlia bialata reveals reductive genome evolution in fornicate parasites.</title>
        <authorList>
            <person name="Tanifuji G."/>
            <person name="Takabayashi S."/>
            <person name="Kume K."/>
            <person name="Takagi M."/>
            <person name="Nakayama T."/>
            <person name="Kamikawa R."/>
            <person name="Inagaki Y."/>
            <person name="Hashimoto T."/>
        </authorList>
    </citation>
    <scope>NUCLEOTIDE SEQUENCE [LARGE SCALE GENOMIC DNA]</scope>
    <source>
        <strain evidence="3">NY0173</strain>
    </source>
</reference>
<accession>A0A9K3CTM8</accession>
<evidence type="ECO:0000256" key="1">
    <source>
        <dbReference type="SAM" id="MobiDB-lite"/>
    </source>
</evidence>
<feature type="non-terminal residue" evidence="3">
    <location>
        <position position="1"/>
    </location>
</feature>
<keyword evidence="2" id="KW-1133">Transmembrane helix</keyword>
<evidence type="ECO:0000313" key="4">
    <source>
        <dbReference type="Proteomes" id="UP000265618"/>
    </source>
</evidence>
<organism evidence="3 4">
    <name type="scientific">Kipferlia bialata</name>
    <dbReference type="NCBI Taxonomy" id="797122"/>
    <lineage>
        <taxon>Eukaryota</taxon>
        <taxon>Metamonada</taxon>
        <taxon>Carpediemonas-like organisms</taxon>
        <taxon>Kipferlia</taxon>
    </lineage>
</organism>
<feature type="transmembrane region" description="Helical" evidence="2">
    <location>
        <begin position="241"/>
        <end position="263"/>
    </location>
</feature>
<dbReference type="EMBL" id="BDIP01000381">
    <property type="protein sequence ID" value="GIQ81394.1"/>
    <property type="molecule type" value="Genomic_DNA"/>
</dbReference>
<dbReference type="AlphaFoldDB" id="A0A9K3CTM8"/>
<gene>
    <name evidence="3" type="ORF">KIPB_002345</name>
</gene>
<comment type="caution">
    <text evidence="3">The sequence shown here is derived from an EMBL/GenBank/DDBJ whole genome shotgun (WGS) entry which is preliminary data.</text>
</comment>
<dbReference type="Proteomes" id="UP000265618">
    <property type="component" value="Unassembled WGS sequence"/>
</dbReference>
<keyword evidence="2" id="KW-0472">Membrane</keyword>
<keyword evidence="4" id="KW-1185">Reference proteome</keyword>
<evidence type="ECO:0000313" key="3">
    <source>
        <dbReference type="EMBL" id="GIQ81394.1"/>
    </source>
</evidence>
<protein>
    <submittedName>
        <fullName evidence="3">Uncharacterized protein</fullName>
    </submittedName>
</protein>
<feature type="transmembrane region" description="Helical" evidence="2">
    <location>
        <begin position="275"/>
        <end position="301"/>
    </location>
</feature>
<feature type="region of interest" description="Disordered" evidence="1">
    <location>
        <begin position="186"/>
        <end position="229"/>
    </location>
</feature>
<keyword evidence="2" id="KW-0812">Transmembrane</keyword>
<sequence>YLLTLSSLRRRPSTFPYTKHSGRFVLSEHMHVYVRRLIRLWQLGVLLHLGDIAQILTLDFWLVFVGFGLDSQGKIWYLGIDALNTLVHLPILLYLARRIGMPRGRRVQRGKEDRHPPRVWLVRYLPLALPSLLFELGMSYWLARDPEVTPYKVSYRHWFSFGLGGALGAYKHFHNTAVATRLAESNAVENVPETREPATEGGPCMDNHTNSDAVSPPESPGDVSHVDAPNPTPHSVSVPMCVWQVLLSVVFVLVMGVLIPLVGYAEASGHNDDVAIPYLVQLLGACQLASVLYACAFHLLIHTRCIQPLRHSIGVSPFVSKVARVSFPLYLTHWILPLSLAPDGEEHLYSWRPLLDAALLLGCLSLEVRFGTYWGDLLGKTLYHHFRFKVTLPVYEPPCTLETDTDTPCTLEAGHVLEGVVE</sequence>
<proteinExistence type="predicted"/>
<feature type="transmembrane region" description="Helical" evidence="2">
    <location>
        <begin position="45"/>
        <end position="69"/>
    </location>
</feature>
<feature type="transmembrane region" description="Helical" evidence="2">
    <location>
        <begin position="75"/>
        <end position="96"/>
    </location>
</feature>
<name>A0A9K3CTM8_9EUKA</name>
<evidence type="ECO:0000256" key="2">
    <source>
        <dbReference type="SAM" id="Phobius"/>
    </source>
</evidence>